<dbReference type="Pfam" id="PF02518">
    <property type="entry name" value="HATPase_c"/>
    <property type="match status" value="1"/>
</dbReference>
<comment type="caution">
    <text evidence="12">The sequence shown here is derived from an EMBL/GenBank/DDBJ whole genome shotgun (WGS) entry which is preliminary data.</text>
</comment>
<evidence type="ECO:0000256" key="5">
    <source>
        <dbReference type="ARBA" id="ARBA00022741"/>
    </source>
</evidence>
<feature type="transmembrane region" description="Helical" evidence="9">
    <location>
        <begin position="12"/>
        <end position="31"/>
    </location>
</feature>
<feature type="transmembrane region" description="Helical" evidence="9">
    <location>
        <begin position="78"/>
        <end position="99"/>
    </location>
</feature>
<dbReference type="RefSeq" id="WP_379189980.1">
    <property type="nucleotide sequence ID" value="NZ_JBHSOW010000072.1"/>
</dbReference>
<dbReference type="InterPro" id="IPR003594">
    <property type="entry name" value="HATPase_dom"/>
</dbReference>
<keyword evidence="4" id="KW-0808">Transferase</keyword>
<evidence type="ECO:0000256" key="3">
    <source>
        <dbReference type="ARBA" id="ARBA00022553"/>
    </source>
</evidence>
<dbReference type="Pfam" id="PF00989">
    <property type="entry name" value="PAS"/>
    <property type="match status" value="1"/>
</dbReference>
<evidence type="ECO:0000256" key="8">
    <source>
        <dbReference type="ARBA" id="ARBA00023012"/>
    </source>
</evidence>
<evidence type="ECO:0000313" key="12">
    <source>
        <dbReference type="EMBL" id="MFC5651369.1"/>
    </source>
</evidence>
<dbReference type="PROSITE" id="PS50924">
    <property type="entry name" value="MHYT"/>
    <property type="match status" value="1"/>
</dbReference>
<feature type="transmembrane region" description="Helical" evidence="9">
    <location>
        <begin position="136"/>
        <end position="158"/>
    </location>
</feature>
<evidence type="ECO:0000256" key="6">
    <source>
        <dbReference type="ARBA" id="ARBA00022777"/>
    </source>
</evidence>
<dbReference type="CDD" id="cd00082">
    <property type="entry name" value="HisKA"/>
    <property type="match status" value="1"/>
</dbReference>
<evidence type="ECO:0000256" key="2">
    <source>
        <dbReference type="ARBA" id="ARBA00012438"/>
    </source>
</evidence>
<keyword evidence="7 12" id="KW-0067">ATP-binding</keyword>
<feature type="transmembrane region" description="Helical" evidence="9">
    <location>
        <begin position="170"/>
        <end position="194"/>
    </location>
</feature>
<dbReference type="InterPro" id="IPR036890">
    <property type="entry name" value="HATPase_C_sf"/>
</dbReference>
<dbReference type="InterPro" id="IPR004358">
    <property type="entry name" value="Sig_transdc_His_kin-like_C"/>
</dbReference>
<dbReference type="InterPro" id="IPR000014">
    <property type="entry name" value="PAS"/>
</dbReference>
<dbReference type="SMART" id="SM00091">
    <property type="entry name" value="PAS"/>
    <property type="match status" value="1"/>
</dbReference>
<dbReference type="Pfam" id="PF00512">
    <property type="entry name" value="HisKA"/>
    <property type="match status" value="1"/>
</dbReference>
<dbReference type="InterPro" id="IPR013767">
    <property type="entry name" value="PAS_fold"/>
</dbReference>
<feature type="transmembrane region" description="Helical" evidence="9">
    <location>
        <begin position="43"/>
        <end position="66"/>
    </location>
</feature>
<evidence type="ECO:0000259" key="10">
    <source>
        <dbReference type="PROSITE" id="PS50109"/>
    </source>
</evidence>
<organism evidence="12 13">
    <name type="scientific">Paenibacillus solisilvae</name>
    <dbReference type="NCBI Taxonomy" id="2486751"/>
    <lineage>
        <taxon>Bacteria</taxon>
        <taxon>Bacillati</taxon>
        <taxon>Bacillota</taxon>
        <taxon>Bacilli</taxon>
        <taxon>Bacillales</taxon>
        <taxon>Paenibacillaceae</taxon>
        <taxon>Paenibacillus</taxon>
    </lineage>
</organism>
<dbReference type="InterPro" id="IPR035965">
    <property type="entry name" value="PAS-like_dom_sf"/>
</dbReference>
<dbReference type="Gene3D" id="1.10.287.130">
    <property type="match status" value="1"/>
</dbReference>
<reference evidence="13" key="1">
    <citation type="journal article" date="2019" name="Int. J. Syst. Evol. Microbiol.">
        <title>The Global Catalogue of Microorganisms (GCM) 10K type strain sequencing project: providing services to taxonomists for standard genome sequencing and annotation.</title>
        <authorList>
            <consortium name="The Broad Institute Genomics Platform"/>
            <consortium name="The Broad Institute Genome Sequencing Center for Infectious Disease"/>
            <person name="Wu L."/>
            <person name="Ma J."/>
        </authorList>
    </citation>
    <scope>NUCLEOTIDE SEQUENCE [LARGE SCALE GENOMIC DNA]</scope>
    <source>
        <strain evidence="13">CGMCC 1.3240</strain>
    </source>
</reference>
<keyword evidence="9" id="KW-0472">Membrane</keyword>
<name>A0ABW0W2U4_9BACL</name>
<dbReference type="GO" id="GO:0005524">
    <property type="term" value="F:ATP binding"/>
    <property type="evidence" value="ECO:0007669"/>
    <property type="project" value="UniProtKB-KW"/>
</dbReference>
<dbReference type="SMART" id="SM00387">
    <property type="entry name" value="HATPase_c"/>
    <property type="match status" value="1"/>
</dbReference>
<dbReference type="NCBIfam" id="TIGR00229">
    <property type="entry name" value="sensory_box"/>
    <property type="match status" value="1"/>
</dbReference>
<dbReference type="SUPFAM" id="SSF55785">
    <property type="entry name" value="PYP-like sensor domain (PAS domain)"/>
    <property type="match status" value="1"/>
</dbReference>
<keyword evidence="6" id="KW-0418">Kinase</keyword>
<feature type="transmembrane region" description="Helical" evidence="9">
    <location>
        <begin position="206"/>
        <end position="228"/>
    </location>
</feature>
<dbReference type="Gene3D" id="3.30.450.20">
    <property type="entry name" value="PAS domain"/>
    <property type="match status" value="1"/>
</dbReference>
<dbReference type="InterPro" id="IPR036097">
    <property type="entry name" value="HisK_dim/P_sf"/>
</dbReference>
<proteinExistence type="predicted"/>
<keyword evidence="3" id="KW-0597">Phosphoprotein</keyword>
<feature type="domain" description="Histidine kinase" evidence="10">
    <location>
        <begin position="371"/>
        <end position="575"/>
    </location>
</feature>
<dbReference type="PANTHER" id="PTHR43065:SF34">
    <property type="entry name" value="SPORULATION KINASE A"/>
    <property type="match status" value="1"/>
</dbReference>
<dbReference type="EMBL" id="JBHSOW010000072">
    <property type="protein sequence ID" value="MFC5651369.1"/>
    <property type="molecule type" value="Genomic_DNA"/>
</dbReference>
<dbReference type="SMART" id="SM00388">
    <property type="entry name" value="HisKA"/>
    <property type="match status" value="1"/>
</dbReference>
<protein>
    <recommendedName>
        <fullName evidence="2">histidine kinase</fullName>
        <ecNumber evidence="2">2.7.13.3</ecNumber>
    </recommendedName>
</protein>
<dbReference type="PANTHER" id="PTHR43065">
    <property type="entry name" value="SENSOR HISTIDINE KINASE"/>
    <property type="match status" value="1"/>
</dbReference>
<evidence type="ECO:0000256" key="4">
    <source>
        <dbReference type="ARBA" id="ARBA00022679"/>
    </source>
</evidence>
<comment type="catalytic activity">
    <reaction evidence="1">
        <text>ATP + protein L-histidine = ADP + protein N-phospho-L-histidine.</text>
        <dbReference type="EC" id="2.7.13.3"/>
    </reaction>
</comment>
<evidence type="ECO:0000256" key="7">
    <source>
        <dbReference type="ARBA" id="ARBA00022840"/>
    </source>
</evidence>
<dbReference type="InterPro" id="IPR005467">
    <property type="entry name" value="His_kinase_dom"/>
</dbReference>
<keyword evidence="9" id="KW-0812">Transmembrane</keyword>
<dbReference type="CDD" id="cd00130">
    <property type="entry name" value="PAS"/>
    <property type="match status" value="1"/>
</dbReference>
<keyword evidence="5" id="KW-0547">Nucleotide-binding</keyword>
<feature type="transmembrane region" description="Helical" evidence="9">
    <location>
        <begin position="105"/>
        <end position="124"/>
    </location>
</feature>
<dbReference type="PROSITE" id="PS50109">
    <property type="entry name" value="HIS_KIN"/>
    <property type="match status" value="1"/>
</dbReference>
<dbReference type="InterPro" id="IPR005330">
    <property type="entry name" value="MHYT_dom"/>
</dbReference>
<evidence type="ECO:0000256" key="9">
    <source>
        <dbReference type="PROSITE-ProRule" id="PRU00244"/>
    </source>
</evidence>
<keyword evidence="9" id="KW-1133">Transmembrane helix</keyword>
<evidence type="ECO:0000256" key="1">
    <source>
        <dbReference type="ARBA" id="ARBA00000085"/>
    </source>
</evidence>
<evidence type="ECO:0000259" key="11">
    <source>
        <dbReference type="PROSITE" id="PS50924"/>
    </source>
</evidence>
<dbReference type="InterPro" id="IPR003661">
    <property type="entry name" value="HisK_dim/P_dom"/>
</dbReference>
<dbReference type="SUPFAM" id="SSF55874">
    <property type="entry name" value="ATPase domain of HSP90 chaperone/DNA topoisomerase II/histidine kinase"/>
    <property type="match status" value="1"/>
</dbReference>
<dbReference type="SUPFAM" id="SSF47384">
    <property type="entry name" value="Homodimeric domain of signal transducing histidine kinase"/>
    <property type="match status" value="1"/>
</dbReference>
<feature type="domain" description="MHYT" evidence="11">
    <location>
        <begin position="8"/>
        <end position="196"/>
    </location>
</feature>
<dbReference type="PRINTS" id="PR00344">
    <property type="entry name" value="BCTRLSENSOR"/>
</dbReference>
<sequence>MSELIVSDKWMFLLLALAINLFASFTMYNMIGHLMLVRVLRHYWLLSGAVVYGLGLWVSHFIMLLTTDSMITIDWTSILKLLFIMACAYSAFQVLGSSMSFMPRLLGSGLLMSLGMNMLIYSSLLSGQIQRVDIHMGLAAVAFVIGFMGALCSFYLYVHKQGVYLLLPGVMIGLANFVMQVVGIEAFTAVYTAVLTTDRLNEYMRLLAVVLGMATLVIFAISLLARFVDRRYNAMNERYKLLVEHSIDMIAVIRNEQWEYVNTSGLQMFEAQSEKDLLGKSIYINLQPKFHNVMKRMLQVTGQGGRQGPIELDWYTVEGRQLYTEVVETCTNQSGKPVYQFIIRDISERKKNEELLINSEKLYVAGQLAAGIAHEIRNPLTSLKGFLQLIASGRNSSKNYYDIMKSELIRIESIVSELLMLSKPQIYELVHKDIRQIVNDTVILLEAQAILNNIEIDSIISEEPLWVFGVENQLKQLFINVLKNAIDAMQGGGRINVRCIREGDLAVVRIEDYGPGIPEEQLSKIGQPFYTTKEKGTGLGLMVSYKIVDNHQGRIKVHSSIGVSTTFEICLPYSRPFERLEAAQSRNGKVTPIHRPLQESESR</sequence>
<dbReference type="Proteomes" id="UP001596047">
    <property type="component" value="Unassembled WGS sequence"/>
</dbReference>
<gene>
    <name evidence="12" type="ORF">ACFPYJ_20090</name>
</gene>
<keyword evidence="8" id="KW-0902">Two-component regulatory system</keyword>
<keyword evidence="13" id="KW-1185">Reference proteome</keyword>
<dbReference type="EC" id="2.7.13.3" evidence="2"/>
<evidence type="ECO:0000313" key="13">
    <source>
        <dbReference type="Proteomes" id="UP001596047"/>
    </source>
</evidence>
<dbReference type="Gene3D" id="3.30.565.10">
    <property type="entry name" value="Histidine kinase-like ATPase, C-terminal domain"/>
    <property type="match status" value="1"/>
</dbReference>
<accession>A0ABW0W2U4</accession>